<protein>
    <submittedName>
        <fullName evidence="2">Uncharacterized protein</fullName>
    </submittedName>
</protein>
<sequence length="50" mass="5579">MVNQCLLSSHPLPVDALMDSLIDTMKKLEGEESEDQKNKPAEASCERYAL</sequence>
<dbReference type="EMBL" id="JAIWYP010000008">
    <property type="protein sequence ID" value="KAH3785046.1"/>
    <property type="molecule type" value="Genomic_DNA"/>
</dbReference>
<dbReference type="Proteomes" id="UP000828390">
    <property type="component" value="Unassembled WGS sequence"/>
</dbReference>
<accession>A0A9D4IR26</accession>
<gene>
    <name evidence="2" type="ORF">DPMN_163129</name>
</gene>
<keyword evidence="3" id="KW-1185">Reference proteome</keyword>
<evidence type="ECO:0000313" key="3">
    <source>
        <dbReference type="Proteomes" id="UP000828390"/>
    </source>
</evidence>
<comment type="caution">
    <text evidence="2">The sequence shown here is derived from an EMBL/GenBank/DDBJ whole genome shotgun (WGS) entry which is preliminary data.</text>
</comment>
<name>A0A9D4IR26_DREPO</name>
<feature type="region of interest" description="Disordered" evidence="1">
    <location>
        <begin position="29"/>
        <end position="50"/>
    </location>
</feature>
<dbReference type="AlphaFoldDB" id="A0A9D4IR26"/>
<reference evidence="2" key="2">
    <citation type="submission" date="2020-11" db="EMBL/GenBank/DDBJ databases">
        <authorList>
            <person name="McCartney M.A."/>
            <person name="Auch B."/>
            <person name="Kono T."/>
            <person name="Mallez S."/>
            <person name="Becker A."/>
            <person name="Gohl D.M."/>
            <person name="Silverstein K.A.T."/>
            <person name="Koren S."/>
            <person name="Bechman K.B."/>
            <person name="Herman A."/>
            <person name="Abrahante J.E."/>
            <person name="Garbe J."/>
        </authorList>
    </citation>
    <scope>NUCLEOTIDE SEQUENCE</scope>
    <source>
        <strain evidence="2">Duluth1</strain>
        <tissue evidence="2">Whole animal</tissue>
    </source>
</reference>
<evidence type="ECO:0000256" key="1">
    <source>
        <dbReference type="SAM" id="MobiDB-lite"/>
    </source>
</evidence>
<evidence type="ECO:0000313" key="2">
    <source>
        <dbReference type="EMBL" id="KAH3785046.1"/>
    </source>
</evidence>
<organism evidence="2 3">
    <name type="scientific">Dreissena polymorpha</name>
    <name type="common">Zebra mussel</name>
    <name type="synonym">Mytilus polymorpha</name>
    <dbReference type="NCBI Taxonomy" id="45954"/>
    <lineage>
        <taxon>Eukaryota</taxon>
        <taxon>Metazoa</taxon>
        <taxon>Spiralia</taxon>
        <taxon>Lophotrochozoa</taxon>
        <taxon>Mollusca</taxon>
        <taxon>Bivalvia</taxon>
        <taxon>Autobranchia</taxon>
        <taxon>Heteroconchia</taxon>
        <taxon>Euheterodonta</taxon>
        <taxon>Imparidentia</taxon>
        <taxon>Neoheterodontei</taxon>
        <taxon>Myida</taxon>
        <taxon>Dreissenoidea</taxon>
        <taxon>Dreissenidae</taxon>
        <taxon>Dreissena</taxon>
    </lineage>
</organism>
<feature type="compositionally biased region" description="Basic and acidic residues" evidence="1">
    <location>
        <begin position="29"/>
        <end position="40"/>
    </location>
</feature>
<proteinExistence type="predicted"/>
<reference evidence="2" key="1">
    <citation type="journal article" date="2019" name="bioRxiv">
        <title>The Genome of the Zebra Mussel, Dreissena polymorpha: A Resource for Invasive Species Research.</title>
        <authorList>
            <person name="McCartney M.A."/>
            <person name="Auch B."/>
            <person name="Kono T."/>
            <person name="Mallez S."/>
            <person name="Zhang Y."/>
            <person name="Obille A."/>
            <person name="Becker A."/>
            <person name="Abrahante J.E."/>
            <person name="Garbe J."/>
            <person name="Badalamenti J.P."/>
            <person name="Herman A."/>
            <person name="Mangelson H."/>
            <person name="Liachko I."/>
            <person name="Sullivan S."/>
            <person name="Sone E.D."/>
            <person name="Koren S."/>
            <person name="Silverstein K.A.T."/>
            <person name="Beckman K.B."/>
            <person name="Gohl D.M."/>
        </authorList>
    </citation>
    <scope>NUCLEOTIDE SEQUENCE</scope>
    <source>
        <strain evidence="2">Duluth1</strain>
        <tissue evidence="2">Whole animal</tissue>
    </source>
</reference>